<evidence type="ECO:0000313" key="1">
    <source>
        <dbReference type="EMBL" id="KAF9652770.1"/>
    </source>
</evidence>
<reference evidence="1" key="2">
    <citation type="journal article" date="2020" name="Nat. Commun.">
        <title>Large-scale genome sequencing of mycorrhizal fungi provides insights into the early evolution of symbiotic traits.</title>
        <authorList>
            <person name="Miyauchi S."/>
            <person name="Kiss E."/>
            <person name="Kuo A."/>
            <person name="Drula E."/>
            <person name="Kohler A."/>
            <person name="Sanchez-Garcia M."/>
            <person name="Morin E."/>
            <person name="Andreopoulos B."/>
            <person name="Barry K.W."/>
            <person name="Bonito G."/>
            <person name="Buee M."/>
            <person name="Carver A."/>
            <person name="Chen C."/>
            <person name="Cichocki N."/>
            <person name="Clum A."/>
            <person name="Culley D."/>
            <person name="Crous P.W."/>
            <person name="Fauchery L."/>
            <person name="Girlanda M."/>
            <person name="Hayes R.D."/>
            <person name="Keri Z."/>
            <person name="LaButti K."/>
            <person name="Lipzen A."/>
            <person name="Lombard V."/>
            <person name="Magnuson J."/>
            <person name="Maillard F."/>
            <person name="Murat C."/>
            <person name="Nolan M."/>
            <person name="Ohm R.A."/>
            <person name="Pangilinan J."/>
            <person name="Pereira M.F."/>
            <person name="Perotto S."/>
            <person name="Peter M."/>
            <person name="Pfister S."/>
            <person name="Riley R."/>
            <person name="Sitrit Y."/>
            <person name="Stielow J.B."/>
            <person name="Szollosi G."/>
            <person name="Zifcakova L."/>
            <person name="Stursova M."/>
            <person name="Spatafora J.W."/>
            <person name="Tedersoo L."/>
            <person name="Vaario L.M."/>
            <person name="Yamada A."/>
            <person name="Yan M."/>
            <person name="Wang P."/>
            <person name="Xu J."/>
            <person name="Bruns T."/>
            <person name="Baldrian P."/>
            <person name="Vilgalys R."/>
            <person name="Dunand C."/>
            <person name="Henrissat B."/>
            <person name="Grigoriev I.V."/>
            <person name="Hibbett D."/>
            <person name="Nagy L.G."/>
            <person name="Martin F.M."/>
        </authorList>
    </citation>
    <scope>NUCLEOTIDE SEQUENCE</scope>
    <source>
        <strain evidence="1">P2</strain>
    </source>
</reference>
<reference evidence="1" key="1">
    <citation type="submission" date="2019-10" db="EMBL/GenBank/DDBJ databases">
        <authorList>
            <consortium name="DOE Joint Genome Institute"/>
            <person name="Kuo A."/>
            <person name="Miyauchi S."/>
            <person name="Kiss E."/>
            <person name="Drula E."/>
            <person name="Kohler A."/>
            <person name="Sanchez-Garcia M."/>
            <person name="Andreopoulos B."/>
            <person name="Barry K.W."/>
            <person name="Bonito G."/>
            <person name="Buee M."/>
            <person name="Carver A."/>
            <person name="Chen C."/>
            <person name="Cichocki N."/>
            <person name="Clum A."/>
            <person name="Culley D."/>
            <person name="Crous P.W."/>
            <person name="Fauchery L."/>
            <person name="Girlanda M."/>
            <person name="Hayes R."/>
            <person name="Keri Z."/>
            <person name="Labutti K."/>
            <person name="Lipzen A."/>
            <person name="Lombard V."/>
            <person name="Magnuson J."/>
            <person name="Maillard F."/>
            <person name="Morin E."/>
            <person name="Murat C."/>
            <person name="Nolan M."/>
            <person name="Ohm R."/>
            <person name="Pangilinan J."/>
            <person name="Pereira M."/>
            <person name="Perotto S."/>
            <person name="Peter M."/>
            <person name="Riley R."/>
            <person name="Sitrit Y."/>
            <person name="Stielow B."/>
            <person name="Szollosi G."/>
            <person name="Zifcakova L."/>
            <person name="Stursova M."/>
            <person name="Spatafora J.W."/>
            <person name="Tedersoo L."/>
            <person name="Vaario L.-M."/>
            <person name="Yamada A."/>
            <person name="Yan M."/>
            <person name="Wang P."/>
            <person name="Xu J."/>
            <person name="Bruns T."/>
            <person name="Baldrian P."/>
            <person name="Vilgalys R."/>
            <person name="Henrissat B."/>
            <person name="Grigoriev I.V."/>
            <person name="Hibbett D."/>
            <person name="Nagy L.G."/>
            <person name="Martin F.M."/>
        </authorList>
    </citation>
    <scope>NUCLEOTIDE SEQUENCE</scope>
    <source>
        <strain evidence="1">P2</strain>
    </source>
</reference>
<protein>
    <submittedName>
        <fullName evidence="1">Peptidase C14</fullName>
    </submittedName>
</protein>
<organism evidence="1 2">
    <name type="scientific">Thelephora ganbajun</name>
    <name type="common">Ganba fungus</name>
    <dbReference type="NCBI Taxonomy" id="370292"/>
    <lineage>
        <taxon>Eukaryota</taxon>
        <taxon>Fungi</taxon>
        <taxon>Dikarya</taxon>
        <taxon>Basidiomycota</taxon>
        <taxon>Agaricomycotina</taxon>
        <taxon>Agaricomycetes</taxon>
        <taxon>Thelephorales</taxon>
        <taxon>Thelephoraceae</taxon>
        <taxon>Thelephora</taxon>
    </lineage>
</organism>
<accession>A0ACB6ZTS7</accession>
<keyword evidence="2" id="KW-1185">Reference proteome</keyword>
<name>A0ACB6ZTS7_THEGA</name>
<dbReference type="EMBL" id="MU117967">
    <property type="protein sequence ID" value="KAF9652770.1"/>
    <property type="molecule type" value="Genomic_DNA"/>
</dbReference>
<evidence type="ECO:0000313" key="2">
    <source>
        <dbReference type="Proteomes" id="UP000886501"/>
    </source>
</evidence>
<dbReference type="Proteomes" id="UP000886501">
    <property type="component" value="Unassembled WGS sequence"/>
</dbReference>
<comment type="caution">
    <text evidence="1">The sequence shown here is derived from an EMBL/GenBank/DDBJ whole genome shotgun (WGS) entry which is preliminary data.</text>
</comment>
<gene>
    <name evidence="1" type="ORF">BDM02DRAFT_3108890</name>
</gene>
<proteinExistence type="predicted"/>
<sequence length="395" mass="44705">MPRKDSIPTRGRSTEKKALLIGISYHKGSGRPGEKLEPIPTSIPNVTKFAAFLKECCGFTNTVVMTDEDGVGKRYRPTKRNLKREIRALRRGVKPGDRLVFYFAGHSDQVPCKTGSEEDGMDEVLVALGGLKIQDNTLHNWLVKDLPKGSALTAIFDSCTSGTLLDLHHYYCNDVYRPWVNKGARRSNTFRNNVVRKNCKGTRSPPPSRRRSTYRKGSGEASDRFPSLLQLIQTGPVPMTLIEDPDKHYGERCASPERQFACDGWCRKMMPRKASLTHADVISISSSNDGQVSWDASTRNGDSISMTTFLIKILKQYPEITYSELMTRLNHAMYSFTMKMHDAEREKHARRKAGRKDTDSEDIKSEEESRGEMDNFQDLQLGSITPVDMDRLFRL</sequence>